<evidence type="ECO:0000256" key="10">
    <source>
        <dbReference type="ARBA" id="ARBA00023204"/>
    </source>
</evidence>
<dbReference type="Gene3D" id="2.40.290.10">
    <property type="match status" value="1"/>
</dbReference>
<keyword evidence="7" id="KW-0067">ATP-binding</keyword>
<dbReference type="SUPFAM" id="SSF53300">
    <property type="entry name" value="vWA-like"/>
    <property type="match status" value="1"/>
</dbReference>
<keyword evidence="10" id="KW-0234">DNA repair</keyword>
<accession>A0A7S0TC33</accession>
<name>A0A7S0TC33_9EUKA</name>
<dbReference type="GO" id="GO:0003678">
    <property type="term" value="F:DNA helicase activity"/>
    <property type="evidence" value="ECO:0007669"/>
    <property type="project" value="InterPro"/>
</dbReference>
<dbReference type="SUPFAM" id="SSF100939">
    <property type="entry name" value="SPOC domain-like"/>
    <property type="match status" value="1"/>
</dbReference>
<dbReference type="GO" id="GO:0016787">
    <property type="term" value="F:hydrolase activity"/>
    <property type="evidence" value="ECO:0007669"/>
    <property type="project" value="UniProtKB-KW"/>
</dbReference>
<keyword evidence="5" id="KW-0378">Hydrolase</keyword>
<dbReference type="GO" id="GO:0005524">
    <property type="term" value="F:ATP binding"/>
    <property type="evidence" value="ECO:0007669"/>
    <property type="project" value="UniProtKB-KW"/>
</dbReference>
<evidence type="ECO:0000256" key="11">
    <source>
        <dbReference type="ARBA" id="ARBA00023242"/>
    </source>
</evidence>
<dbReference type="AlphaFoldDB" id="A0A7S0TC33"/>
<dbReference type="PANTHER" id="PTHR12604">
    <property type="entry name" value="KU AUTOANTIGEN DNA HELICASE"/>
    <property type="match status" value="1"/>
</dbReference>
<sequence length="709" mass="79464">MAAILLLNSSTTNNVCHEEHGGYDCIEEHVKLSTPSLDLLECIDNVQCNESGVSGDPLDAILVSAEIIMSFVGTKKYTKRIFMLTDGGTAINDADQLDSIAQSFVDNDIQLNCILMNKNEHADDHDADDAIESWRDIQLDNDGGGRSAVQIENEKMLRYFALRCHGNVFSGQSAIAMMSELRAKSVLMRPTFSGYLEVSASLRIACKMYCRCREQALPSLKKESLLSSSADNTKVEMNRKYVNKFAVGGADGDGDGDRDETERVKSYLYGQERIPFSENDESRLSYHSGERHFKCLYFCKASLIARHYFMASSFVVLPDTASARAQLLLSCFVRSLHEKQMVMLCRLVSRKNAPPKFVVLQPRIKSGQELFILNELPFFEDVRKFPFASFAMKSSYVASKAQVDCCKQLIRSMSLMPSADADADEDADAQEALRPQQTFNPVLQRFYQNLSVRALDPQAALQEIDAVIVKYLNPSVLEAPRAQHCVAQLAKLFPTKLVPKKEVKKERAHWNQVGDALDNLFADMQVDAKQDDAEAGAGADADMELDALIVVEQVTEIGTAHPCQDFDSLFSKKNAPNLFETLSVSFWLVIHRLVDESFGDFGFDKALKCIEFHKSVSIREEECMLFNQELRKFKAKYSEKNKALWRELVQRGITLICKQDFAADAIEVPVNCTVTKQDADNFMNMEMPPQPAAQVVAQDEDDDDVDDLV</sequence>
<dbReference type="GO" id="GO:0006310">
    <property type="term" value="P:DNA recombination"/>
    <property type="evidence" value="ECO:0007669"/>
    <property type="project" value="UniProtKB-KW"/>
</dbReference>
<dbReference type="InterPro" id="IPR036465">
    <property type="entry name" value="vWFA_dom_sf"/>
</dbReference>
<keyword evidence="6" id="KW-0347">Helicase</keyword>
<evidence type="ECO:0000256" key="3">
    <source>
        <dbReference type="ARBA" id="ARBA00022741"/>
    </source>
</evidence>
<dbReference type="GO" id="GO:0043564">
    <property type="term" value="C:Ku70:Ku80 complex"/>
    <property type="evidence" value="ECO:0007669"/>
    <property type="project" value="InterPro"/>
</dbReference>
<evidence type="ECO:0000256" key="9">
    <source>
        <dbReference type="ARBA" id="ARBA00023172"/>
    </source>
</evidence>
<dbReference type="Gene3D" id="1.25.40.240">
    <property type="entry name" value="Ku, C-terminal domain"/>
    <property type="match status" value="1"/>
</dbReference>
<evidence type="ECO:0000256" key="7">
    <source>
        <dbReference type="ARBA" id="ARBA00022840"/>
    </source>
</evidence>
<dbReference type="GO" id="GO:0042162">
    <property type="term" value="F:telomeric DNA binding"/>
    <property type="evidence" value="ECO:0007669"/>
    <property type="project" value="InterPro"/>
</dbReference>
<dbReference type="Pfam" id="PF03730">
    <property type="entry name" value="Ku_C"/>
    <property type="match status" value="1"/>
</dbReference>
<dbReference type="InterPro" id="IPR005160">
    <property type="entry name" value="Ku_C"/>
</dbReference>
<evidence type="ECO:0000256" key="5">
    <source>
        <dbReference type="ARBA" id="ARBA00022801"/>
    </source>
</evidence>
<feature type="domain" description="Ku" evidence="12">
    <location>
        <begin position="255"/>
        <end position="393"/>
    </location>
</feature>
<dbReference type="GO" id="GO:0006303">
    <property type="term" value="P:double-strand break repair via nonhomologous end joining"/>
    <property type="evidence" value="ECO:0007669"/>
    <property type="project" value="InterPro"/>
</dbReference>
<evidence type="ECO:0000256" key="2">
    <source>
        <dbReference type="ARBA" id="ARBA00007726"/>
    </source>
</evidence>
<dbReference type="PANTHER" id="PTHR12604:SF4">
    <property type="entry name" value="X-RAY REPAIR CROSS-COMPLEMENTING PROTEIN 5"/>
    <property type="match status" value="1"/>
</dbReference>
<dbReference type="InterPro" id="IPR006164">
    <property type="entry name" value="DNA_bd_Ku70/Ku80"/>
</dbReference>
<keyword evidence="3" id="KW-0547">Nucleotide-binding</keyword>
<dbReference type="EMBL" id="HBFI01000219">
    <property type="protein sequence ID" value="CAD8731280.1"/>
    <property type="molecule type" value="Transcribed_RNA"/>
</dbReference>
<keyword evidence="9" id="KW-0233">DNA recombination</keyword>
<dbReference type="InterPro" id="IPR024193">
    <property type="entry name" value="Ku80"/>
</dbReference>
<dbReference type="InterPro" id="IPR016194">
    <property type="entry name" value="SPOC-like_C_dom_sf"/>
</dbReference>
<keyword evidence="11" id="KW-0539">Nucleus</keyword>
<dbReference type="SUPFAM" id="SSF101420">
    <property type="entry name" value="C-terminal domain of Ku80"/>
    <property type="match status" value="1"/>
</dbReference>
<keyword evidence="4" id="KW-0227">DNA damage</keyword>
<organism evidence="13">
    <name type="scientific">Elphidium margaritaceum</name>
    <dbReference type="NCBI Taxonomy" id="933848"/>
    <lineage>
        <taxon>Eukaryota</taxon>
        <taxon>Sar</taxon>
        <taxon>Rhizaria</taxon>
        <taxon>Retaria</taxon>
        <taxon>Foraminifera</taxon>
        <taxon>Rotaliida</taxon>
        <taxon>Elphidiidae</taxon>
        <taxon>Elphidium</taxon>
    </lineage>
</organism>
<dbReference type="InterPro" id="IPR014893">
    <property type="entry name" value="Ku_PK_bind"/>
</dbReference>
<dbReference type="Pfam" id="PF08785">
    <property type="entry name" value="Ku_PK_bind"/>
    <property type="match status" value="1"/>
</dbReference>
<protein>
    <recommendedName>
        <fullName evidence="12">Ku domain-containing protein</fullName>
    </recommendedName>
</protein>
<dbReference type="CDD" id="cd00873">
    <property type="entry name" value="KU80"/>
    <property type="match status" value="1"/>
</dbReference>
<dbReference type="GO" id="GO:0003684">
    <property type="term" value="F:damaged DNA binding"/>
    <property type="evidence" value="ECO:0007669"/>
    <property type="project" value="InterPro"/>
</dbReference>
<comment type="subcellular location">
    <subcellularLocation>
        <location evidence="1">Nucleus</location>
    </subcellularLocation>
</comment>
<dbReference type="InterPro" id="IPR036494">
    <property type="entry name" value="Ku_C_sf"/>
</dbReference>
<reference evidence="13" key="1">
    <citation type="submission" date="2021-01" db="EMBL/GenBank/DDBJ databases">
        <authorList>
            <person name="Corre E."/>
            <person name="Pelletier E."/>
            <person name="Niang G."/>
            <person name="Scheremetjew M."/>
            <person name="Finn R."/>
            <person name="Kale V."/>
            <person name="Holt S."/>
            <person name="Cochrane G."/>
            <person name="Meng A."/>
            <person name="Brown T."/>
            <person name="Cohen L."/>
        </authorList>
    </citation>
    <scope>NUCLEOTIDE SEQUENCE</scope>
</reference>
<comment type="similarity">
    <text evidence="2">Belongs to the ku80 family.</text>
</comment>
<evidence type="ECO:0000256" key="4">
    <source>
        <dbReference type="ARBA" id="ARBA00022763"/>
    </source>
</evidence>
<dbReference type="SMART" id="SM00559">
    <property type="entry name" value="Ku78"/>
    <property type="match status" value="1"/>
</dbReference>
<evidence type="ECO:0000256" key="1">
    <source>
        <dbReference type="ARBA" id="ARBA00004123"/>
    </source>
</evidence>
<proteinExistence type="inferred from homology"/>
<dbReference type="GO" id="GO:0003690">
    <property type="term" value="F:double-stranded DNA binding"/>
    <property type="evidence" value="ECO:0007669"/>
    <property type="project" value="TreeGrafter"/>
</dbReference>
<dbReference type="Gene3D" id="3.40.50.410">
    <property type="entry name" value="von Willebrand factor, type A domain"/>
    <property type="match status" value="1"/>
</dbReference>
<evidence type="ECO:0000256" key="8">
    <source>
        <dbReference type="ARBA" id="ARBA00023125"/>
    </source>
</evidence>
<keyword evidence="8" id="KW-0238">DNA-binding</keyword>
<dbReference type="GO" id="GO:0000723">
    <property type="term" value="P:telomere maintenance"/>
    <property type="evidence" value="ECO:0007669"/>
    <property type="project" value="InterPro"/>
</dbReference>
<evidence type="ECO:0000313" key="13">
    <source>
        <dbReference type="EMBL" id="CAD8731280.1"/>
    </source>
</evidence>
<dbReference type="Gene3D" id="1.10.1600.10">
    <property type="match status" value="1"/>
</dbReference>
<dbReference type="Pfam" id="PF02735">
    <property type="entry name" value="Ku"/>
    <property type="match status" value="1"/>
</dbReference>
<evidence type="ECO:0000259" key="12">
    <source>
        <dbReference type="SMART" id="SM00559"/>
    </source>
</evidence>
<gene>
    <name evidence="13" type="ORF">EMAR1385_LOCUS159</name>
</gene>
<evidence type="ECO:0000256" key="6">
    <source>
        <dbReference type="ARBA" id="ARBA00022806"/>
    </source>
</evidence>